<organism evidence="7 8">
    <name type="scientific">Triplophysa tibetana</name>
    <dbReference type="NCBI Taxonomy" id="1572043"/>
    <lineage>
        <taxon>Eukaryota</taxon>
        <taxon>Metazoa</taxon>
        <taxon>Chordata</taxon>
        <taxon>Craniata</taxon>
        <taxon>Vertebrata</taxon>
        <taxon>Euteleostomi</taxon>
        <taxon>Actinopterygii</taxon>
        <taxon>Neopterygii</taxon>
        <taxon>Teleostei</taxon>
        <taxon>Ostariophysi</taxon>
        <taxon>Cypriniformes</taxon>
        <taxon>Nemacheilidae</taxon>
        <taxon>Triplophysa</taxon>
    </lineage>
</organism>
<dbReference type="PRINTS" id="PR00794">
    <property type="entry name" value="RIBONUCLEASE"/>
</dbReference>
<evidence type="ECO:0000256" key="1">
    <source>
        <dbReference type="ARBA" id="ARBA00004613"/>
    </source>
</evidence>
<proteinExistence type="inferred from homology"/>
<evidence type="ECO:0000256" key="2">
    <source>
        <dbReference type="ARBA" id="ARBA00005600"/>
    </source>
</evidence>
<reference evidence="7 8" key="1">
    <citation type="journal article" date="2019" name="Mol. Ecol. Resour.">
        <title>Chromosome-level genome assembly of Triplophysa tibetana, a fish adapted to the harsh high-altitude environment of the Tibetan Plateau.</title>
        <authorList>
            <person name="Yang X."/>
            <person name="Liu H."/>
            <person name="Ma Z."/>
            <person name="Zou Y."/>
            <person name="Zou M."/>
            <person name="Mao Y."/>
            <person name="Li X."/>
            <person name="Wang H."/>
            <person name="Chen T."/>
            <person name="Wang W."/>
            <person name="Yang R."/>
        </authorList>
    </citation>
    <scope>NUCLEOTIDE SEQUENCE [LARGE SCALE GENOMIC DNA]</scope>
    <source>
        <strain evidence="7">TTIB1903HZAU</strain>
        <tissue evidence="7">Muscle</tissue>
    </source>
</reference>
<keyword evidence="5" id="KW-0732">Signal</keyword>
<dbReference type="PANTHER" id="PTHR11437:SF10">
    <property type="entry name" value="ANGIOGENIN-RELATED"/>
    <property type="match status" value="1"/>
</dbReference>
<dbReference type="GO" id="GO:0050829">
    <property type="term" value="P:defense response to Gram-negative bacterium"/>
    <property type="evidence" value="ECO:0007669"/>
    <property type="project" value="TreeGrafter"/>
</dbReference>
<comment type="caution">
    <text evidence="7">The sequence shown here is derived from an EMBL/GenBank/DDBJ whole genome shotgun (WGS) entry which is preliminary data.</text>
</comment>
<evidence type="ECO:0000256" key="3">
    <source>
        <dbReference type="ARBA" id="ARBA00022525"/>
    </source>
</evidence>
<dbReference type="InterPro" id="IPR023412">
    <property type="entry name" value="RNaseA_domain"/>
</dbReference>
<protein>
    <submittedName>
        <fullName evidence="7">Ribonuclease-like 3</fullName>
    </submittedName>
</protein>
<feature type="signal peptide" evidence="5">
    <location>
        <begin position="1"/>
        <end position="22"/>
    </location>
</feature>
<evidence type="ECO:0000259" key="6">
    <source>
        <dbReference type="SMART" id="SM00092"/>
    </source>
</evidence>
<keyword evidence="3" id="KW-0964">Secreted</keyword>
<dbReference type="InterPro" id="IPR036816">
    <property type="entry name" value="RNaseA-like_dom_sf"/>
</dbReference>
<dbReference type="Gene3D" id="3.10.130.10">
    <property type="entry name" value="Ribonuclease A-like domain"/>
    <property type="match status" value="1"/>
</dbReference>
<dbReference type="PANTHER" id="PTHR11437">
    <property type="entry name" value="RIBONUCLEASE"/>
    <property type="match status" value="1"/>
</dbReference>
<keyword evidence="8" id="KW-1185">Reference proteome</keyword>
<keyword evidence="4" id="KW-1015">Disulfide bond</keyword>
<feature type="domain" description="Ribonuclease A-domain" evidence="6">
    <location>
        <begin position="27"/>
        <end position="147"/>
    </location>
</feature>
<sequence>MKMHQCAVILLLVLCASLSTDAQPADVRQRYEKFLKQHVYGNMNERICDREISKRHITQPNTDNGCKEVNTLILANKDTVKAVCTGGGAIYNKNKGLYMSTQPFAVVTCSLKSGARHPKCSYRGSKSTRKIVVGCEQGWPTHYDEGIII</sequence>
<dbReference type="GO" id="GO:0004540">
    <property type="term" value="F:RNA nuclease activity"/>
    <property type="evidence" value="ECO:0007669"/>
    <property type="project" value="TreeGrafter"/>
</dbReference>
<name>A0A5A9NHP1_9TELE</name>
<dbReference type="SUPFAM" id="SSF54076">
    <property type="entry name" value="RNase A-like"/>
    <property type="match status" value="1"/>
</dbReference>
<evidence type="ECO:0000313" key="7">
    <source>
        <dbReference type="EMBL" id="KAA0709484.1"/>
    </source>
</evidence>
<feature type="chain" id="PRO_5022789576" evidence="5">
    <location>
        <begin position="23"/>
        <end position="149"/>
    </location>
</feature>
<dbReference type="GO" id="GO:0050830">
    <property type="term" value="P:defense response to Gram-positive bacterium"/>
    <property type="evidence" value="ECO:0007669"/>
    <property type="project" value="TreeGrafter"/>
</dbReference>
<evidence type="ECO:0000256" key="5">
    <source>
        <dbReference type="SAM" id="SignalP"/>
    </source>
</evidence>
<comment type="subcellular location">
    <subcellularLocation>
        <location evidence="1">Secreted</location>
    </subcellularLocation>
</comment>
<comment type="similarity">
    <text evidence="2">Belongs to the pancreatic ribonuclease family.</text>
</comment>
<evidence type="ECO:0000313" key="8">
    <source>
        <dbReference type="Proteomes" id="UP000324632"/>
    </source>
</evidence>
<dbReference type="CDD" id="cd06265">
    <property type="entry name" value="RNase_A_canonical"/>
    <property type="match status" value="1"/>
</dbReference>
<accession>A0A5A9NHP1</accession>
<dbReference type="InterPro" id="IPR001427">
    <property type="entry name" value="RNaseA"/>
</dbReference>
<dbReference type="EMBL" id="SOYY01000017">
    <property type="protein sequence ID" value="KAA0709484.1"/>
    <property type="molecule type" value="Genomic_DNA"/>
</dbReference>
<dbReference type="SMART" id="SM00092">
    <property type="entry name" value="RNAse_Pc"/>
    <property type="match status" value="1"/>
</dbReference>
<gene>
    <name evidence="7" type="ORF">E1301_Tti004091</name>
</gene>
<dbReference type="GO" id="GO:0005576">
    <property type="term" value="C:extracellular region"/>
    <property type="evidence" value="ECO:0007669"/>
    <property type="project" value="UniProtKB-SubCell"/>
</dbReference>
<dbReference type="GO" id="GO:0001525">
    <property type="term" value="P:angiogenesis"/>
    <property type="evidence" value="ECO:0007669"/>
    <property type="project" value="TreeGrafter"/>
</dbReference>
<evidence type="ECO:0000256" key="4">
    <source>
        <dbReference type="ARBA" id="ARBA00023157"/>
    </source>
</evidence>
<dbReference type="AlphaFoldDB" id="A0A5A9NHP1"/>
<dbReference type="GO" id="GO:0003676">
    <property type="term" value="F:nucleic acid binding"/>
    <property type="evidence" value="ECO:0007669"/>
    <property type="project" value="InterPro"/>
</dbReference>
<dbReference type="Pfam" id="PF00074">
    <property type="entry name" value="RnaseA"/>
    <property type="match status" value="1"/>
</dbReference>
<dbReference type="Proteomes" id="UP000324632">
    <property type="component" value="Chromosome 17"/>
</dbReference>